<feature type="transmembrane region" description="Helical" evidence="1">
    <location>
        <begin position="7"/>
        <end position="25"/>
    </location>
</feature>
<feature type="transmembrane region" description="Helical" evidence="1">
    <location>
        <begin position="79"/>
        <end position="100"/>
    </location>
</feature>
<evidence type="ECO:0000313" key="3">
    <source>
        <dbReference type="Proteomes" id="UP000321197"/>
    </source>
</evidence>
<feature type="transmembrane region" description="Helical" evidence="1">
    <location>
        <begin position="129"/>
        <end position="147"/>
    </location>
</feature>
<protein>
    <recommendedName>
        <fullName evidence="4">DUF5668 domain-containing protein</fullName>
    </recommendedName>
</protein>
<keyword evidence="1" id="KW-0812">Transmembrane</keyword>
<gene>
    <name evidence="2" type="ORF">MHY01S_23710</name>
</gene>
<feature type="transmembrane region" description="Helical" evidence="1">
    <location>
        <begin position="31"/>
        <end position="48"/>
    </location>
</feature>
<feature type="transmembrane region" description="Helical" evidence="1">
    <location>
        <begin position="55"/>
        <end position="73"/>
    </location>
</feature>
<evidence type="ECO:0000256" key="1">
    <source>
        <dbReference type="SAM" id="Phobius"/>
    </source>
</evidence>
<sequence>MKTNAQTWGWILIALGVLFLLQNLGLQIAGWIWGGIFMAAGAGFIWYYQQNQSQWWPLIPGFALLGLGTLILFEPILGGNLGGGIFLAAMGLGFAAVYIVRPDNWWALIPGGTLLTLGVVAGSGAQDNAGGVLFFLGLAITFGVVFLVGQRWALFPALACLALSLITATALQGLAAYIFPLALLAAGVYLLMRRRPSAGAEQSEAQFKVKEGGQ</sequence>
<name>A0A511R3Q8_9DEIN</name>
<dbReference type="RefSeq" id="WP_119340687.1">
    <property type="nucleotide sequence ID" value="NZ_BJXL01000083.1"/>
</dbReference>
<keyword evidence="1" id="KW-1133">Transmembrane helix</keyword>
<comment type="caution">
    <text evidence="2">The sequence shown here is derived from an EMBL/GenBank/DDBJ whole genome shotgun (WGS) entry which is preliminary data.</text>
</comment>
<feature type="transmembrane region" description="Helical" evidence="1">
    <location>
        <begin position="152"/>
        <end position="168"/>
    </location>
</feature>
<feature type="transmembrane region" description="Helical" evidence="1">
    <location>
        <begin position="174"/>
        <end position="192"/>
    </location>
</feature>
<accession>A0A511R3Q8</accession>
<keyword evidence="1" id="KW-0472">Membrane</keyword>
<evidence type="ECO:0008006" key="4">
    <source>
        <dbReference type="Google" id="ProtNLM"/>
    </source>
</evidence>
<dbReference type="Proteomes" id="UP000321197">
    <property type="component" value="Unassembled WGS sequence"/>
</dbReference>
<evidence type="ECO:0000313" key="2">
    <source>
        <dbReference type="EMBL" id="GEM84205.1"/>
    </source>
</evidence>
<organism evidence="2 3">
    <name type="scientific">Meiothermus hypogaeus NBRC 106114</name>
    <dbReference type="NCBI Taxonomy" id="1227553"/>
    <lineage>
        <taxon>Bacteria</taxon>
        <taxon>Thermotogati</taxon>
        <taxon>Deinococcota</taxon>
        <taxon>Deinococci</taxon>
        <taxon>Thermales</taxon>
        <taxon>Thermaceae</taxon>
        <taxon>Meiothermus</taxon>
    </lineage>
</organism>
<reference evidence="2 3" key="1">
    <citation type="submission" date="2019-07" db="EMBL/GenBank/DDBJ databases">
        <title>Whole genome shotgun sequence of Meiothermus hypogaeus NBRC 106114.</title>
        <authorList>
            <person name="Hosoyama A."/>
            <person name="Uohara A."/>
            <person name="Ohji S."/>
            <person name="Ichikawa N."/>
        </authorList>
    </citation>
    <scope>NUCLEOTIDE SEQUENCE [LARGE SCALE GENOMIC DNA]</scope>
    <source>
        <strain evidence="2 3">NBRC 106114</strain>
    </source>
</reference>
<dbReference type="EMBL" id="BJXL01000083">
    <property type="protein sequence ID" value="GEM84205.1"/>
    <property type="molecule type" value="Genomic_DNA"/>
</dbReference>
<dbReference type="AlphaFoldDB" id="A0A511R3Q8"/>
<proteinExistence type="predicted"/>
<dbReference type="OrthoDB" id="33380at2"/>
<feature type="transmembrane region" description="Helical" evidence="1">
    <location>
        <begin position="105"/>
        <end position="123"/>
    </location>
</feature>